<dbReference type="InterPro" id="IPR004268">
    <property type="entry name" value="MurJ"/>
</dbReference>
<feature type="transmembrane region" description="Helical" evidence="10">
    <location>
        <begin position="450"/>
        <end position="473"/>
    </location>
</feature>
<comment type="subcellular location">
    <subcellularLocation>
        <location evidence="10">Cell inner membrane</location>
        <topology evidence="10">Multi-pass membrane protein</topology>
    </subcellularLocation>
    <subcellularLocation>
        <location evidence="1">Cell membrane</location>
        <topology evidence="1">Multi-pass membrane protein</topology>
    </subcellularLocation>
</comment>
<dbReference type="PANTHER" id="PTHR47019">
    <property type="entry name" value="LIPID II FLIPPASE MURJ"/>
    <property type="match status" value="1"/>
</dbReference>
<evidence type="ECO:0000256" key="7">
    <source>
        <dbReference type="ARBA" id="ARBA00023136"/>
    </source>
</evidence>
<evidence type="ECO:0000256" key="9">
    <source>
        <dbReference type="ARBA" id="ARBA00061532"/>
    </source>
</evidence>
<feature type="transmembrane region" description="Helical" evidence="10">
    <location>
        <begin position="392"/>
        <end position="413"/>
    </location>
</feature>
<feature type="transmembrane region" description="Helical" evidence="10">
    <location>
        <begin position="360"/>
        <end position="380"/>
    </location>
</feature>
<keyword evidence="7 10" id="KW-0472">Membrane</keyword>
<evidence type="ECO:0000256" key="1">
    <source>
        <dbReference type="ARBA" id="ARBA00004651"/>
    </source>
</evidence>
<proteinExistence type="inferred from homology"/>
<keyword evidence="2 10" id="KW-1003">Cell membrane</keyword>
<comment type="pathway">
    <text evidence="10">Cell wall biogenesis; peptidoglycan biosynthesis.</text>
</comment>
<feature type="transmembrane region" description="Helical" evidence="10">
    <location>
        <begin position="283"/>
        <end position="301"/>
    </location>
</feature>
<keyword evidence="4 10" id="KW-0133">Cell shape</keyword>
<evidence type="ECO:0000256" key="6">
    <source>
        <dbReference type="ARBA" id="ARBA00022989"/>
    </source>
</evidence>
<dbReference type="Pfam" id="PF03023">
    <property type="entry name" value="MurJ"/>
    <property type="match status" value="1"/>
</dbReference>
<dbReference type="RefSeq" id="WP_173804750.1">
    <property type="nucleotide sequence ID" value="NZ_JABSNM010000005.1"/>
</dbReference>
<evidence type="ECO:0000256" key="5">
    <source>
        <dbReference type="ARBA" id="ARBA00022984"/>
    </source>
</evidence>
<feature type="transmembrane region" description="Helical" evidence="10">
    <location>
        <begin position="188"/>
        <end position="210"/>
    </location>
</feature>
<dbReference type="HAMAP" id="MF_02078">
    <property type="entry name" value="MurJ_MviN"/>
    <property type="match status" value="1"/>
</dbReference>
<comment type="function">
    <text evidence="8 10 11">Involved in peptidoglycan biosynthesis. Transports lipid-linked peptidoglycan precursors from the inner to the outer leaflet of the cytoplasmic membrane.</text>
</comment>
<evidence type="ECO:0000256" key="2">
    <source>
        <dbReference type="ARBA" id="ARBA00022475"/>
    </source>
</evidence>
<keyword evidence="5 10" id="KW-0573">Peptidoglycan synthesis</keyword>
<dbReference type="CDD" id="cd13123">
    <property type="entry name" value="MATE_MurJ_like"/>
    <property type="match status" value="1"/>
</dbReference>
<sequence>MSLLRSASVVSALTLASRITGLVREQLIAAAFGASLATDAFQVAFRIPNLLRRLFAEGAFSQAFVPILAASRATDGDEKTQALIDAVATVLLWALLAVCTLGVIGSPLLVWVMASGLPAEGQASAVVMTRLMFPYIGCMSLVALSAGILNSWKRFAVPAVTPVLLNLSVIAAAWGLTPRFAAWGLQPVYALAVGVMIGGVLQLAVQVPALRAIGMLPRLGLGPAALRRAWHHDGVHRILKQMAPALLGVSVAQLSLLVNTQIASHLPSGSVSWLTYADRLMEFPTALLGVAMGVVLLPQLSAAQARGEMERYSSLLDWGLRLVVLLALPCAVALMVFPAPLVSVLYHYGRFSAEDVGQTVTALMGYGAGLMGLVGIKVLAPGFYAKQDIRTPVRIAITVLGLTQLMNVVFVPWLGHAGLALSIGLAALVNATWLLTGLKRRGSYRPEPGWAAFVAKVAAGCAALGAVLAWAAHHIDWIGLRAQPGLRALLLAAVLGGVALLYFGVLRVLGVDLRQFARRQ</sequence>
<keyword evidence="3 10" id="KW-0812">Transmembrane</keyword>
<keyword evidence="10 11" id="KW-0961">Cell wall biogenesis/degradation</keyword>
<keyword evidence="10 11" id="KW-0813">Transport</keyword>
<feature type="transmembrane region" description="Helical" evidence="10">
    <location>
        <begin position="245"/>
        <end position="263"/>
    </location>
</feature>
<protein>
    <recommendedName>
        <fullName evidence="10">Probable lipid II flippase MurJ</fullName>
    </recommendedName>
</protein>
<feature type="transmembrane region" description="Helical" evidence="10">
    <location>
        <begin position="322"/>
        <end position="348"/>
    </location>
</feature>
<feature type="transmembrane region" description="Helical" evidence="10">
    <location>
        <begin position="90"/>
        <end position="112"/>
    </location>
</feature>
<evidence type="ECO:0000313" key="12">
    <source>
        <dbReference type="EMBL" id="NRT55776.1"/>
    </source>
</evidence>
<evidence type="ECO:0000256" key="11">
    <source>
        <dbReference type="PIRNR" id="PIRNR002869"/>
    </source>
</evidence>
<comment type="caution">
    <text evidence="12">The sequence shown here is derived from an EMBL/GenBank/DDBJ whole genome shotgun (WGS) entry which is preliminary data.</text>
</comment>
<evidence type="ECO:0000313" key="13">
    <source>
        <dbReference type="Proteomes" id="UP001516061"/>
    </source>
</evidence>
<evidence type="ECO:0000256" key="4">
    <source>
        <dbReference type="ARBA" id="ARBA00022960"/>
    </source>
</evidence>
<keyword evidence="10" id="KW-0997">Cell inner membrane</keyword>
<reference evidence="12 13" key="1">
    <citation type="submission" date="2020-05" db="EMBL/GenBank/DDBJ databases">
        <title>Genomic Encyclopedia of Type Strains, Phase IV (KMG-V): Genome sequencing to study the core and pangenomes of soil and plant-associated prokaryotes.</title>
        <authorList>
            <person name="Whitman W."/>
        </authorList>
    </citation>
    <scope>NUCLEOTIDE SEQUENCE [LARGE SCALE GENOMIC DNA]</scope>
    <source>
        <strain evidence="12 13">C29</strain>
    </source>
</reference>
<evidence type="ECO:0000256" key="8">
    <source>
        <dbReference type="ARBA" id="ARBA00060041"/>
    </source>
</evidence>
<keyword evidence="13" id="KW-1185">Reference proteome</keyword>
<dbReference type="PRINTS" id="PR01806">
    <property type="entry name" value="VIRFACTRMVIN"/>
</dbReference>
<feature type="transmembrane region" description="Helical" evidence="10">
    <location>
        <begin position="156"/>
        <end position="176"/>
    </location>
</feature>
<dbReference type="InterPro" id="IPR051050">
    <property type="entry name" value="Lipid_II_flippase_MurJ/MviN"/>
</dbReference>
<evidence type="ECO:0000256" key="3">
    <source>
        <dbReference type="ARBA" id="ARBA00022692"/>
    </source>
</evidence>
<comment type="similarity">
    <text evidence="9 10 11">Belongs to the MurJ/MviN family.</text>
</comment>
<feature type="transmembrane region" description="Helical" evidence="10">
    <location>
        <begin position="485"/>
        <end position="509"/>
    </location>
</feature>
<dbReference type="Proteomes" id="UP001516061">
    <property type="component" value="Unassembled WGS sequence"/>
</dbReference>
<organism evidence="12 13">
    <name type="scientific">Sphaerotilus uruguayifluvii</name>
    <dbReference type="NCBI Taxonomy" id="2735897"/>
    <lineage>
        <taxon>Bacteria</taxon>
        <taxon>Pseudomonadati</taxon>
        <taxon>Pseudomonadota</taxon>
        <taxon>Betaproteobacteria</taxon>
        <taxon>Burkholderiales</taxon>
        <taxon>Sphaerotilaceae</taxon>
        <taxon>Sphaerotilus</taxon>
    </lineage>
</organism>
<gene>
    <name evidence="10" type="primary">murJ</name>
    <name evidence="12" type="ORF">HNQ01_001506</name>
</gene>
<keyword evidence="6 10" id="KW-1133">Transmembrane helix</keyword>
<accession>A0ABX2G1Y4</accession>
<feature type="transmembrane region" description="Helical" evidence="10">
    <location>
        <begin position="132"/>
        <end position="149"/>
    </location>
</feature>
<dbReference type="PANTHER" id="PTHR47019:SF1">
    <property type="entry name" value="LIPID II FLIPPASE MURJ"/>
    <property type="match status" value="1"/>
</dbReference>
<feature type="transmembrane region" description="Helical" evidence="10">
    <location>
        <begin position="419"/>
        <end position="438"/>
    </location>
</feature>
<name>A0ABX2G1Y4_9BURK</name>
<evidence type="ECO:0000256" key="10">
    <source>
        <dbReference type="HAMAP-Rule" id="MF_02078"/>
    </source>
</evidence>
<dbReference type="NCBIfam" id="TIGR01695">
    <property type="entry name" value="murJ_mviN"/>
    <property type="match status" value="1"/>
</dbReference>
<dbReference type="PIRSF" id="PIRSF002869">
    <property type="entry name" value="MviN"/>
    <property type="match status" value="1"/>
</dbReference>
<dbReference type="EMBL" id="JABSNM010000005">
    <property type="protein sequence ID" value="NRT55776.1"/>
    <property type="molecule type" value="Genomic_DNA"/>
</dbReference>